<dbReference type="RefSeq" id="WP_049609619.1">
    <property type="nucleotide sequence ID" value="NZ_CAWMMU010000006.1"/>
</dbReference>
<evidence type="ECO:0000313" key="2">
    <source>
        <dbReference type="EMBL" id="CRY66037.1"/>
    </source>
</evidence>
<dbReference type="AlphaFoldDB" id="A0A0T9NM78"/>
<keyword evidence="3" id="KW-1185">Reference proteome</keyword>
<dbReference type="Pfam" id="PF05035">
    <property type="entry name" value="DGOK"/>
    <property type="match status" value="1"/>
</dbReference>
<dbReference type="InterPro" id="IPR042257">
    <property type="entry name" value="DGOK_C"/>
</dbReference>
<dbReference type="Gene3D" id="3.30.420.300">
    <property type="entry name" value="2-keto-3-deoxy-galactonokinase, substrate binding domain"/>
    <property type="match status" value="1"/>
</dbReference>
<dbReference type="GO" id="GO:0034194">
    <property type="term" value="P:D-galactonate catabolic process"/>
    <property type="evidence" value="ECO:0007669"/>
    <property type="project" value="InterPro"/>
</dbReference>
<evidence type="ECO:0000313" key="4">
    <source>
        <dbReference type="Proteomes" id="UP000045840"/>
    </source>
</evidence>
<dbReference type="OrthoDB" id="256574at2"/>
<dbReference type="Gene3D" id="3.30.420.310">
    <property type="entry name" value="2-keto-3-deoxy-galactonokinase, C-terminal domain"/>
    <property type="match status" value="1"/>
</dbReference>
<protein>
    <submittedName>
        <fullName evidence="1">2-keto-3-deoxy-galactonokinase</fullName>
    </submittedName>
</protein>
<organism evidence="1 4">
    <name type="scientific">Yersinia pekkanenii</name>
    <dbReference type="NCBI Taxonomy" id="1288385"/>
    <lineage>
        <taxon>Bacteria</taxon>
        <taxon>Pseudomonadati</taxon>
        <taxon>Pseudomonadota</taxon>
        <taxon>Gammaproteobacteria</taxon>
        <taxon>Enterobacterales</taxon>
        <taxon>Yersiniaceae</taxon>
        <taxon>Yersinia</taxon>
    </lineage>
</organism>
<evidence type="ECO:0000313" key="3">
    <source>
        <dbReference type="Proteomes" id="UP000044625"/>
    </source>
</evidence>
<dbReference type="Proteomes" id="UP000045840">
    <property type="component" value="Unassembled WGS sequence"/>
</dbReference>
<reference evidence="1" key="2">
    <citation type="submission" date="2015-03" db="EMBL/GenBank/DDBJ databases">
        <authorList>
            <person name="Murphy D."/>
        </authorList>
    </citation>
    <scope>NUCLEOTIDE SEQUENCE [LARGE SCALE GENOMIC DNA]</scope>
    <source>
        <strain evidence="1">A125KOH2</strain>
    </source>
</reference>
<dbReference type="EMBL" id="CWJL01000006">
    <property type="protein sequence ID" value="CRY66037.1"/>
    <property type="molecule type" value="Genomic_DNA"/>
</dbReference>
<accession>A0A0T9NM78</accession>
<proteinExistence type="predicted"/>
<evidence type="ECO:0000313" key="1">
    <source>
        <dbReference type="EMBL" id="CNH19892.1"/>
    </source>
</evidence>
<dbReference type="STRING" id="1288385.ERS137968_01633"/>
<dbReference type="CDD" id="cd24012">
    <property type="entry name" value="ASKHA_NBD_KDGal-kinase"/>
    <property type="match status" value="1"/>
</dbReference>
<name>A0A0T9NM78_9GAMM</name>
<gene>
    <name evidence="1" type="ORF">ERS008529_00619</name>
    <name evidence="2" type="ORF">ERS137968_01633</name>
</gene>
<dbReference type="Proteomes" id="UP000044625">
    <property type="component" value="Unassembled WGS sequence"/>
</dbReference>
<dbReference type="InterPro" id="IPR042258">
    <property type="entry name" value="DGOK_N"/>
</dbReference>
<sequence length="341" mass="36867">MLIVTIDSGTTNTRVRIWKGRTVIANACEAVGIRDTVKTGNQDRLIKGIKKALDLALGQIQDGPTLPQIIVASGMITSEVGLCHLPHLTVPVSLKTLARGTISKTLPEISPHPIWFIPGVKNSVADIGLHNYEMMDVMRGEEVETFGLLSQHKVDGPALIILPGSHSKFIHIDEKHQIVSSATTMAGELLDVLTNQTILANSLHHQFANELDIEYLLKGATACQQVGIARSCFSVRILDLFTAASTNQKANFLLGAALYSDLLAIKNSEALALQKNITVIISGKAIMKEALAVLIKQDASFTGEVILINEDPNSPFSGIGAIELMKEKIPNIIQKSVIDHH</sequence>
<reference evidence="4" key="3">
    <citation type="submission" date="2015-03" db="EMBL/GenBank/DDBJ databases">
        <authorList>
            <consortium name="Pathogen Informatics"/>
        </authorList>
    </citation>
    <scope>NUCLEOTIDE SEQUENCE [LARGE SCALE GENOMIC DNA]</scope>
    <source>
        <strain evidence="4">A125KOH2</strain>
    </source>
</reference>
<dbReference type="EMBL" id="CQAZ01000004">
    <property type="protein sequence ID" value="CNH19892.1"/>
    <property type="molecule type" value="Genomic_DNA"/>
</dbReference>
<keyword evidence="1" id="KW-0808">Transferase</keyword>
<reference evidence="2 3" key="1">
    <citation type="submission" date="2015-03" db="EMBL/GenBank/DDBJ databases">
        <authorList>
            <consortium name="Pathogen Informatics"/>
            <person name="Murphy D."/>
        </authorList>
    </citation>
    <scope>NUCLEOTIDE SEQUENCE [LARGE SCALE GENOMIC DNA]</scope>
    <source>
        <strain evidence="3">type strain: CIP110230</strain>
        <strain evidence="2">Type strain: CIP110230</strain>
    </source>
</reference>
<dbReference type="GO" id="GO:0008671">
    <property type="term" value="F:2-dehydro-3-deoxygalactonokinase activity"/>
    <property type="evidence" value="ECO:0007669"/>
    <property type="project" value="InterPro"/>
</dbReference>
<keyword evidence="1" id="KW-0418">Kinase</keyword>
<dbReference type="InterPro" id="IPR007729">
    <property type="entry name" value="DGOK"/>
</dbReference>